<protein>
    <recommendedName>
        <fullName evidence="1">Phosphoribulokinase/uridine kinase domain-containing protein</fullName>
    </recommendedName>
</protein>
<dbReference type="SUPFAM" id="SSF52540">
    <property type="entry name" value="P-loop containing nucleoside triphosphate hydrolases"/>
    <property type="match status" value="1"/>
</dbReference>
<proteinExistence type="predicted"/>
<dbReference type="Pfam" id="PF00485">
    <property type="entry name" value="PRK"/>
    <property type="match status" value="1"/>
</dbReference>
<gene>
    <name evidence="2" type="ORF">METZ01_LOCUS68621</name>
</gene>
<sequence>MVDRLPKTRVLPLDSYYKDRPDHIPTEQYDFDTPQAFDFDLYHGHLDLLYSGESVQMPHFGYVSGKREDGVTELVPEKYLILDGLHVLLHSRVRKMLSFSFYMESPLDVAICRMCLRDIKNFKVTAEYRLNQYLKFVRPAYFKHIRPTKKYADLVVNNDYDSSLDLFVDDFLLKNLL</sequence>
<name>A0A381TLV9_9ZZZZ</name>
<accession>A0A381TLV9</accession>
<dbReference type="PANTHER" id="PTHR10285">
    <property type="entry name" value="URIDINE KINASE"/>
    <property type="match status" value="1"/>
</dbReference>
<dbReference type="EMBL" id="UINC01004633">
    <property type="protein sequence ID" value="SVA15767.1"/>
    <property type="molecule type" value="Genomic_DNA"/>
</dbReference>
<dbReference type="InterPro" id="IPR027417">
    <property type="entry name" value="P-loop_NTPase"/>
</dbReference>
<evidence type="ECO:0000259" key="1">
    <source>
        <dbReference type="Pfam" id="PF00485"/>
    </source>
</evidence>
<reference evidence="2" key="1">
    <citation type="submission" date="2018-05" db="EMBL/GenBank/DDBJ databases">
        <authorList>
            <person name="Lanie J.A."/>
            <person name="Ng W.-L."/>
            <person name="Kazmierczak K.M."/>
            <person name="Andrzejewski T.M."/>
            <person name="Davidsen T.M."/>
            <person name="Wayne K.J."/>
            <person name="Tettelin H."/>
            <person name="Glass J.I."/>
            <person name="Rusch D."/>
            <person name="Podicherti R."/>
            <person name="Tsui H.-C.T."/>
            <person name="Winkler M.E."/>
        </authorList>
    </citation>
    <scope>NUCLEOTIDE SEQUENCE</scope>
</reference>
<dbReference type="AlphaFoldDB" id="A0A381TLV9"/>
<dbReference type="PRINTS" id="PR00988">
    <property type="entry name" value="URIDINKINASE"/>
</dbReference>
<dbReference type="InterPro" id="IPR006083">
    <property type="entry name" value="PRK/URK"/>
</dbReference>
<dbReference type="Gene3D" id="3.40.50.300">
    <property type="entry name" value="P-loop containing nucleotide triphosphate hydrolases"/>
    <property type="match status" value="1"/>
</dbReference>
<feature type="domain" description="Phosphoribulokinase/uridine kinase" evidence="1">
    <location>
        <begin position="25"/>
        <end position="157"/>
    </location>
</feature>
<dbReference type="GO" id="GO:0016301">
    <property type="term" value="F:kinase activity"/>
    <property type="evidence" value="ECO:0007669"/>
    <property type="project" value="InterPro"/>
</dbReference>
<evidence type="ECO:0000313" key="2">
    <source>
        <dbReference type="EMBL" id="SVA15767.1"/>
    </source>
</evidence>
<organism evidence="2">
    <name type="scientific">marine metagenome</name>
    <dbReference type="NCBI Taxonomy" id="408172"/>
    <lineage>
        <taxon>unclassified sequences</taxon>
        <taxon>metagenomes</taxon>
        <taxon>ecological metagenomes</taxon>
    </lineage>
</organism>
<dbReference type="GO" id="GO:0005524">
    <property type="term" value="F:ATP binding"/>
    <property type="evidence" value="ECO:0007669"/>
    <property type="project" value="InterPro"/>
</dbReference>